<accession>A0ABR2K1N6</accession>
<protein>
    <submittedName>
        <fullName evidence="2">Uncharacterized protein</fullName>
    </submittedName>
</protein>
<feature type="transmembrane region" description="Helical" evidence="1">
    <location>
        <begin position="6"/>
        <end position="29"/>
    </location>
</feature>
<organism evidence="2 3">
    <name type="scientific">Tritrichomonas musculus</name>
    <dbReference type="NCBI Taxonomy" id="1915356"/>
    <lineage>
        <taxon>Eukaryota</taxon>
        <taxon>Metamonada</taxon>
        <taxon>Parabasalia</taxon>
        <taxon>Tritrichomonadida</taxon>
        <taxon>Tritrichomonadidae</taxon>
        <taxon>Tritrichomonas</taxon>
    </lineage>
</organism>
<sequence>MGEQLNYFLIVGIALSVIVLIVVTVWAIVKCATKCSKKKNELDYDANLSTQQLIPPIFYTDEIKDPLLQDDLMEKIPKDK</sequence>
<keyword evidence="3" id="KW-1185">Reference proteome</keyword>
<gene>
    <name evidence="2" type="ORF">M9Y10_044157</name>
</gene>
<proteinExistence type="predicted"/>
<comment type="caution">
    <text evidence="2">The sequence shown here is derived from an EMBL/GenBank/DDBJ whole genome shotgun (WGS) entry which is preliminary data.</text>
</comment>
<dbReference type="EMBL" id="JAPFFF010000008">
    <property type="protein sequence ID" value="KAK8885029.1"/>
    <property type="molecule type" value="Genomic_DNA"/>
</dbReference>
<reference evidence="2 3" key="1">
    <citation type="submission" date="2024-04" db="EMBL/GenBank/DDBJ databases">
        <title>Tritrichomonas musculus Genome.</title>
        <authorList>
            <person name="Alves-Ferreira E."/>
            <person name="Grigg M."/>
            <person name="Lorenzi H."/>
            <person name="Galac M."/>
        </authorList>
    </citation>
    <scope>NUCLEOTIDE SEQUENCE [LARGE SCALE GENOMIC DNA]</scope>
    <source>
        <strain evidence="2 3">EAF2021</strain>
    </source>
</reference>
<evidence type="ECO:0000313" key="2">
    <source>
        <dbReference type="EMBL" id="KAK8885029.1"/>
    </source>
</evidence>
<dbReference type="Proteomes" id="UP001470230">
    <property type="component" value="Unassembled WGS sequence"/>
</dbReference>
<evidence type="ECO:0000313" key="3">
    <source>
        <dbReference type="Proteomes" id="UP001470230"/>
    </source>
</evidence>
<name>A0ABR2K1N6_9EUKA</name>
<keyword evidence="1" id="KW-0472">Membrane</keyword>
<keyword evidence="1" id="KW-1133">Transmembrane helix</keyword>
<keyword evidence="1" id="KW-0812">Transmembrane</keyword>
<evidence type="ECO:0000256" key="1">
    <source>
        <dbReference type="SAM" id="Phobius"/>
    </source>
</evidence>